<dbReference type="CDD" id="cd07821">
    <property type="entry name" value="PYR_PYL_RCAR_like"/>
    <property type="match status" value="1"/>
</dbReference>
<proteinExistence type="predicted"/>
<protein>
    <submittedName>
        <fullName evidence="1">SRPBCC family protein</fullName>
    </submittedName>
</protein>
<dbReference type="PANTHER" id="PTHR39332:SF7">
    <property type="entry name" value="SRPBCC FAMILY PROTEIN"/>
    <property type="match status" value="1"/>
</dbReference>
<dbReference type="Proteomes" id="UP000295606">
    <property type="component" value="Unassembled WGS sequence"/>
</dbReference>
<dbReference type="InterPro" id="IPR023393">
    <property type="entry name" value="START-like_dom_sf"/>
</dbReference>
<evidence type="ECO:0000313" key="1">
    <source>
        <dbReference type="EMBL" id="TDG10251.1"/>
    </source>
</evidence>
<dbReference type="EMBL" id="SMOD01000002">
    <property type="protein sequence ID" value="TDG10251.1"/>
    <property type="molecule type" value="Genomic_DNA"/>
</dbReference>
<dbReference type="OrthoDB" id="1364128at2"/>
<dbReference type="InterPro" id="IPR019587">
    <property type="entry name" value="Polyketide_cyclase/dehydratase"/>
</dbReference>
<dbReference type="PANTHER" id="PTHR39332">
    <property type="entry name" value="BLL4707 PROTEIN"/>
    <property type="match status" value="1"/>
</dbReference>
<name>A0A4R5LKG8_9BURK</name>
<gene>
    <name evidence="1" type="ORF">E1N52_02525</name>
</gene>
<dbReference type="AlphaFoldDB" id="A0A4R5LKG8"/>
<dbReference type="Pfam" id="PF10604">
    <property type="entry name" value="Polyketide_cyc2"/>
    <property type="match status" value="1"/>
</dbReference>
<dbReference type="SUPFAM" id="SSF55961">
    <property type="entry name" value="Bet v1-like"/>
    <property type="match status" value="1"/>
</dbReference>
<dbReference type="RefSeq" id="WP_133179894.1">
    <property type="nucleotide sequence ID" value="NZ_SMOD01000002.1"/>
</dbReference>
<sequence length="139" mass="15112">MAEAFAALDVALPAAKVWQLIGGFGSLPDWLPYIPKSEITDGGRVRHLSNPDGDPIVERMLSFSEASRSYSYAIMKAPFPVTDYVSTLSVVEKGATACRVEWSGRFVPAGVTEQEASRLFAKIYEDGLDALKAQLAKKT</sequence>
<dbReference type="Gene3D" id="3.30.530.20">
    <property type="match status" value="1"/>
</dbReference>
<accession>A0A4R5LKG8</accession>
<comment type="caution">
    <text evidence="1">The sequence shown here is derived from an EMBL/GenBank/DDBJ whole genome shotgun (WGS) entry which is preliminary data.</text>
</comment>
<evidence type="ECO:0000313" key="2">
    <source>
        <dbReference type="Proteomes" id="UP000295606"/>
    </source>
</evidence>
<reference evidence="1 2" key="1">
    <citation type="submission" date="2019-03" db="EMBL/GenBank/DDBJ databases">
        <title>Paraburkholderia sp. isolated from native Mimosa gymnas in Guartela State Park, Brazil.</title>
        <authorList>
            <person name="Paulitsch F."/>
            <person name="Hungria M."/>
            <person name="Delamuta J.R.M."/>
            <person name="Ribeiro R.A."/>
            <person name="Dall'Agnol R."/>
            <person name="Silva J.S.B."/>
        </authorList>
    </citation>
    <scope>NUCLEOTIDE SEQUENCE [LARGE SCALE GENOMIC DNA]</scope>
    <source>
        <strain evidence="1 2">CNPSo 3008</strain>
    </source>
</reference>
<organism evidence="1 2">
    <name type="scientific">Paraburkholderia guartelaensis</name>
    <dbReference type="NCBI Taxonomy" id="2546446"/>
    <lineage>
        <taxon>Bacteria</taxon>
        <taxon>Pseudomonadati</taxon>
        <taxon>Pseudomonadota</taxon>
        <taxon>Betaproteobacteria</taxon>
        <taxon>Burkholderiales</taxon>
        <taxon>Burkholderiaceae</taxon>
        <taxon>Paraburkholderia</taxon>
    </lineage>
</organism>